<dbReference type="Proteomes" id="UP000280834">
    <property type="component" value="Unassembled WGS sequence"/>
</dbReference>
<protein>
    <submittedName>
        <fullName evidence="2 4">Uncharacterized protein</fullName>
    </submittedName>
</protein>
<name>A0A0R3QMB9_9BILA</name>
<evidence type="ECO:0000313" key="2">
    <source>
        <dbReference type="EMBL" id="VDO22988.1"/>
    </source>
</evidence>
<dbReference type="WBParaSite" id="BTMF_0000885401-mRNA-1">
    <property type="protein sequence ID" value="BTMF_0000885401-mRNA-1"/>
    <property type="gene ID" value="BTMF_0000885401"/>
</dbReference>
<keyword evidence="1" id="KW-0732">Signal</keyword>
<keyword evidence="3" id="KW-1185">Reference proteome</keyword>
<organism evidence="4">
    <name type="scientific">Brugia timori</name>
    <dbReference type="NCBI Taxonomy" id="42155"/>
    <lineage>
        <taxon>Eukaryota</taxon>
        <taxon>Metazoa</taxon>
        <taxon>Ecdysozoa</taxon>
        <taxon>Nematoda</taxon>
        <taxon>Chromadorea</taxon>
        <taxon>Rhabditida</taxon>
        <taxon>Spirurina</taxon>
        <taxon>Spiruromorpha</taxon>
        <taxon>Filarioidea</taxon>
        <taxon>Onchocercidae</taxon>
        <taxon>Brugia</taxon>
    </lineage>
</organism>
<sequence length="40" mass="4683">MSSIFSFFFLLIITTFIAASQNYVLEKVCYSNLYNLYIFG</sequence>
<evidence type="ECO:0000313" key="4">
    <source>
        <dbReference type="WBParaSite" id="BTMF_0000885401-mRNA-1"/>
    </source>
</evidence>
<accession>A0A0R3QMB9</accession>
<evidence type="ECO:0000256" key="1">
    <source>
        <dbReference type="SAM" id="SignalP"/>
    </source>
</evidence>
<dbReference type="EMBL" id="UZAG01015741">
    <property type="protein sequence ID" value="VDO22988.1"/>
    <property type="molecule type" value="Genomic_DNA"/>
</dbReference>
<reference evidence="4" key="1">
    <citation type="submission" date="2017-02" db="UniProtKB">
        <authorList>
            <consortium name="WormBaseParasite"/>
        </authorList>
    </citation>
    <scope>IDENTIFICATION</scope>
</reference>
<reference evidence="2 3" key="2">
    <citation type="submission" date="2018-11" db="EMBL/GenBank/DDBJ databases">
        <authorList>
            <consortium name="Pathogen Informatics"/>
        </authorList>
    </citation>
    <scope>NUCLEOTIDE SEQUENCE [LARGE SCALE GENOMIC DNA]</scope>
</reference>
<gene>
    <name evidence="2" type="ORF">BTMF_LOCUS6905</name>
</gene>
<proteinExistence type="predicted"/>
<dbReference type="AlphaFoldDB" id="A0A0R3QMB9"/>
<feature type="chain" id="PRO_5043130753" evidence="1">
    <location>
        <begin position="20"/>
        <end position="40"/>
    </location>
</feature>
<evidence type="ECO:0000313" key="3">
    <source>
        <dbReference type="Proteomes" id="UP000280834"/>
    </source>
</evidence>
<feature type="signal peptide" evidence="1">
    <location>
        <begin position="1"/>
        <end position="19"/>
    </location>
</feature>